<keyword evidence="1" id="KW-0812">Transmembrane</keyword>
<dbReference type="Gene3D" id="3.30.70.1880">
    <property type="entry name" value="Protein of unknown function DUF881"/>
    <property type="match status" value="1"/>
</dbReference>
<accession>A0A1J5RAR9</accession>
<dbReference type="PANTHER" id="PTHR37313">
    <property type="entry name" value="UPF0749 PROTEIN RV1825"/>
    <property type="match status" value="1"/>
</dbReference>
<reference evidence="2" key="1">
    <citation type="submission" date="2016-10" db="EMBL/GenBank/DDBJ databases">
        <title>Sequence of Gallionella enrichment culture.</title>
        <authorList>
            <person name="Poehlein A."/>
            <person name="Muehling M."/>
            <person name="Daniel R."/>
        </authorList>
    </citation>
    <scope>NUCLEOTIDE SEQUENCE</scope>
</reference>
<feature type="transmembrane region" description="Helical" evidence="1">
    <location>
        <begin position="47"/>
        <end position="67"/>
    </location>
</feature>
<dbReference type="AlphaFoldDB" id="A0A1J5RAR9"/>
<protein>
    <recommendedName>
        <fullName evidence="3">DUF881 domain-containing protein</fullName>
    </recommendedName>
</protein>
<name>A0A1J5RAR9_9ZZZZ</name>
<evidence type="ECO:0000256" key="1">
    <source>
        <dbReference type="SAM" id="Phobius"/>
    </source>
</evidence>
<proteinExistence type="predicted"/>
<sequence length="317" mass="32228">MTARRPVDASMSLLTEVMRHPLDPGYAEASARKAMPDYRHPRRARRAFILLVAVGLGTATTVAVVSLRAPEPAVLAARTLLEKQITDRTAQATALRASNQALSDEVAALQAQALAAQDPALIARLKSGDVASGASAVTGPGLRVSLADAPADASGNVPADSMVQDADLQSVVNSLWASGAEAIAINGQRLTSLTAIRSAGSAILVDLVPLSGPYTVDAIGNPDTMQTRFARTPAASELAYLRSTWGISTDVTAKKTLQLPGAGALSLRFASPLVPNAASVPSTAATAASGSGVASSDTEVVALAPTGDSRTDGGGMP</sequence>
<dbReference type="Pfam" id="PF05949">
    <property type="entry name" value="DUF881"/>
    <property type="match status" value="1"/>
</dbReference>
<keyword evidence="1" id="KW-0472">Membrane</keyword>
<dbReference type="GO" id="GO:0005886">
    <property type="term" value="C:plasma membrane"/>
    <property type="evidence" value="ECO:0007669"/>
    <property type="project" value="TreeGrafter"/>
</dbReference>
<evidence type="ECO:0008006" key="3">
    <source>
        <dbReference type="Google" id="ProtNLM"/>
    </source>
</evidence>
<dbReference type="EMBL" id="MLJW01000213">
    <property type="protein sequence ID" value="OIQ93176.1"/>
    <property type="molecule type" value="Genomic_DNA"/>
</dbReference>
<organism evidence="2">
    <name type="scientific">mine drainage metagenome</name>
    <dbReference type="NCBI Taxonomy" id="410659"/>
    <lineage>
        <taxon>unclassified sequences</taxon>
        <taxon>metagenomes</taxon>
        <taxon>ecological metagenomes</taxon>
    </lineage>
</organism>
<keyword evidence="1" id="KW-1133">Transmembrane helix</keyword>
<dbReference type="PANTHER" id="PTHR37313:SF1">
    <property type="entry name" value="UPF0749 PROTEIN RV1823"/>
    <property type="match status" value="1"/>
</dbReference>
<gene>
    <name evidence="2" type="ORF">GALL_248820</name>
</gene>
<evidence type="ECO:0000313" key="2">
    <source>
        <dbReference type="EMBL" id="OIQ93176.1"/>
    </source>
</evidence>
<dbReference type="InterPro" id="IPR010273">
    <property type="entry name" value="DUF881"/>
</dbReference>
<comment type="caution">
    <text evidence="2">The sequence shown here is derived from an EMBL/GenBank/DDBJ whole genome shotgun (WGS) entry which is preliminary data.</text>
</comment>